<comment type="function">
    <text evidence="1">May be involved in the biogenesis of curli organelles.</text>
</comment>
<sequence>MKTLVVSKQCFQPEHSNFRLKKALIISLSLISCSLVASPVFASKLTYKPINPTFGGNPLNTSHLFARAEAINDYEDPDKTKNGTSSVSSLLSSLQSRLLSELISSGEPGSLETDDYTLTITDNDGFLTITVIDKSTGESTTIEVTGL</sequence>
<evidence type="ECO:0000256" key="2">
    <source>
        <dbReference type="ARBA" id="ARBA00014031"/>
    </source>
</evidence>
<evidence type="ECO:0000313" key="5">
    <source>
        <dbReference type="EMBL" id="PNI06716.1"/>
    </source>
</evidence>
<comment type="caution">
    <text evidence="5">The sequence shown here is derived from an EMBL/GenBank/DDBJ whole genome shotgun (WGS) entry which is preliminary data.</text>
</comment>
<gene>
    <name evidence="5" type="ORF">C1N32_01530</name>
    <name evidence="4" type="ORF">C1O25_17515</name>
</gene>
<evidence type="ECO:0000313" key="7">
    <source>
        <dbReference type="Proteomes" id="UP000236547"/>
    </source>
</evidence>
<evidence type="ECO:0000256" key="3">
    <source>
        <dbReference type="ARBA" id="ARBA00022729"/>
    </source>
</evidence>
<dbReference type="Proteomes" id="UP000236547">
    <property type="component" value="Unassembled WGS sequence"/>
</dbReference>
<dbReference type="Pfam" id="PF10614">
    <property type="entry name" value="CsgF"/>
    <property type="match status" value="1"/>
</dbReference>
<organism evidence="5 6">
    <name type="scientific">Vibrio diazotrophicus</name>
    <dbReference type="NCBI Taxonomy" id="685"/>
    <lineage>
        <taxon>Bacteria</taxon>
        <taxon>Pseudomonadati</taxon>
        <taxon>Pseudomonadota</taxon>
        <taxon>Gammaproteobacteria</taxon>
        <taxon>Vibrionales</taxon>
        <taxon>Vibrionaceae</taxon>
        <taxon>Vibrio</taxon>
    </lineage>
</organism>
<reference evidence="6 7" key="1">
    <citation type="submission" date="2018-01" db="EMBL/GenBank/DDBJ databases">
        <title>Draft genome sequences of six Vibrio diazotrophicus strains isolated from deep-sea sediments of the Baltic Sea.</title>
        <authorList>
            <person name="Castillo D."/>
            <person name="Vandieken V."/>
            <person name="Chiang O."/>
            <person name="Middelboe M."/>
        </authorList>
    </citation>
    <scope>NUCLEOTIDE SEQUENCE [LARGE SCALE GENOMIC DNA]</scope>
    <source>
        <strain evidence="5 6">60.27F</strain>
        <strain evidence="4 7">65.10M</strain>
    </source>
</reference>
<keyword evidence="3" id="KW-0732">Signal</keyword>
<proteinExistence type="predicted"/>
<dbReference type="AlphaFoldDB" id="A0A2J8H5P2"/>
<dbReference type="Proteomes" id="UP000236449">
    <property type="component" value="Unassembled WGS sequence"/>
</dbReference>
<evidence type="ECO:0000313" key="4">
    <source>
        <dbReference type="EMBL" id="PNH99283.1"/>
    </source>
</evidence>
<evidence type="ECO:0000313" key="6">
    <source>
        <dbReference type="Proteomes" id="UP000236449"/>
    </source>
</evidence>
<protein>
    <recommendedName>
        <fullName evidence="2">Curli production assembly/transport component CsgF</fullName>
    </recommendedName>
</protein>
<dbReference type="EMBL" id="POSK01000001">
    <property type="protein sequence ID" value="PNI06716.1"/>
    <property type="molecule type" value="Genomic_DNA"/>
</dbReference>
<dbReference type="OrthoDB" id="1443407at2"/>
<dbReference type="RefSeq" id="WP_102953662.1">
    <property type="nucleotide sequence ID" value="NZ_POSI01000003.1"/>
</dbReference>
<dbReference type="PROSITE" id="PS51257">
    <property type="entry name" value="PROKAR_LIPOPROTEIN"/>
    <property type="match status" value="1"/>
</dbReference>
<accession>A0A2J8H5P2</accession>
<dbReference type="InterPro" id="IPR018893">
    <property type="entry name" value="T8SS_CsgF"/>
</dbReference>
<keyword evidence="7" id="KW-1185">Reference proteome</keyword>
<evidence type="ECO:0000256" key="1">
    <source>
        <dbReference type="ARBA" id="ARBA00003989"/>
    </source>
</evidence>
<name>A0A2J8H5P2_VIBDI</name>
<dbReference type="EMBL" id="POSM01000031">
    <property type="protein sequence ID" value="PNH99283.1"/>
    <property type="molecule type" value="Genomic_DNA"/>
</dbReference>